<dbReference type="Pfam" id="PF19976">
    <property type="entry name" value="GAAD"/>
    <property type="match status" value="1"/>
</dbReference>
<dbReference type="InterPro" id="IPR029052">
    <property type="entry name" value="Metallo-depent_PP-like"/>
</dbReference>
<protein>
    <recommendedName>
        <fullName evidence="1">GTPase-associated adaptor domain-containing protein</fullName>
    </recommendedName>
</protein>
<evidence type="ECO:0000313" key="3">
    <source>
        <dbReference type="Proteomes" id="UP000199766"/>
    </source>
</evidence>
<evidence type="ECO:0000259" key="1">
    <source>
        <dbReference type="Pfam" id="PF19976"/>
    </source>
</evidence>
<dbReference type="STRING" id="180197.SAMN02982919_02915"/>
<gene>
    <name evidence="2" type="ORF">SAMN02982919_02915</name>
</gene>
<dbReference type="EMBL" id="FOGD01000013">
    <property type="protein sequence ID" value="SER73534.1"/>
    <property type="molecule type" value="Genomic_DNA"/>
</dbReference>
<dbReference type="AlphaFoldDB" id="A0A1H9RLI8"/>
<proteinExistence type="predicted"/>
<evidence type="ECO:0000313" key="2">
    <source>
        <dbReference type="EMBL" id="SER73534.1"/>
    </source>
</evidence>
<feature type="domain" description="GTPase-associated adaptor" evidence="1">
    <location>
        <begin position="267"/>
        <end position="328"/>
    </location>
</feature>
<dbReference type="InterPro" id="IPR045533">
    <property type="entry name" value="GAAD"/>
</dbReference>
<dbReference type="Proteomes" id="UP000199766">
    <property type="component" value="Unassembled WGS sequence"/>
</dbReference>
<accession>A0A1H9RLI8</accession>
<reference evidence="2 3" key="1">
    <citation type="submission" date="2016-10" db="EMBL/GenBank/DDBJ databases">
        <authorList>
            <person name="de Groot N.N."/>
        </authorList>
    </citation>
    <scope>NUCLEOTIDE SEQUENCE [LARGE SCALE GENOMIC DNA]</scope>
    <source>
        <strain evidence="2 3">ATCC 35958</strain>
    </source>
</reference>
<name>A0A1H9RLI8_9BURK</name>
<dbReference type="SUPFAM" id="SSF56300">
    <property type="entry name" value="Metallo-dependent phosphatases"/>
    <property type="match status" value="1"/>
</dbReference>
<organism evidence="2 3">
    <name type="scientific">Giesbergeria anulus</name>
    <dbReference type="NCBI Taxonomy" id="180197"/>
    <lineage>
        <taxon>Bacteria</taxon>
        <taxon>Pseudomonadati</taxon>
        <taxon>Pseudomonadota</taxon>
        <taxon>Betaproteobacteria</taxon>
        <taxon>Burkholderiales</taxon>
        <taxon>Comamonadaceae</taxon>
        <taxon>Giesbergeria</taxon>
    </lineage>
</organism>
<keyword evidence="3" id="KW-1185">Reference proteome</keyword>
<sequence>MNAQAMISLDQSEDDRLWMLQKQLAHNGTGQALFHGHAAYNEFAKKMSCQVYPGHLYWKQERELGSGVTLRIHGLTSTLLSGRNGANDSRGSLYLSPLQTIDPSPNVVNLTICHHPPDWLIDGDDVEDMLNERAMFQVFGHKHRQRIHEAATYVRWSAGSVNPSHADKQFEPSYNIIELNVAGEGQERRIDVASHLYKYQPQPEGFQPIRKNDGQDVFRHWIPFPVEEACGVRTGAMVGAVTPETVKVQSTAPAPCTDAEAAMGDSKTRHLVDRFWDLDGSDRREIALGLGLITDEEINLPEPQRYGVALIRAAERGLLDQLEQLINERER</sequence>